<sequence>MQPGTSLPVLIDNVRSYPNVPYGRSLSHNSTDSSIHQVLLSSSCLNNPVSSRLSFRKLQSEQWERLLCNKKQQEVKIKRNKSNIDPVLNKDIAHALNENCVFDGNSECASMPASVRTNFDNLYEQMNEINENCVFDGNSECASMPASVRTNFDNLYEQMNEITLQLAEERLKHKQTQIKAEETLINQLQDQETHFQERQERQLRDNKMKLKEHEKNFLKLLNEEQTLSLMREEQLRKELEFLKKSFHTYKAALEKENDEKLQVKLSEALLAMKNERPKKEEDINKRINEAIFNERNNIHLRHSKEIEKIQKQHQNEIETLKKAVAEATVEQEHLQSLTKELASVKLELREAKKHEIGLTTQFNDPKTKHSEKIGESKEPRVRSDEKPKKTKKL</sequence>
<feature type="region of interest" description="Disordered" evidence="2">
    <location>
        <begin position="353"/>
        <end position="393"/>
    </location>
</feature>
<evidence type="ECO:0000313" key="3">
    <source>
        <dbReference type="EMBL" id="CAF3749536.1"/>
    </source>
</evidence>
<dbReference type="InterPro" id="IPR026674">
    <property type="entry name" value="FLACC1"/>
</dbReference>
<name>A0A820VUA3_9BILA</name>
<evidence type="ECO:0000256" key="1">
    <source>
        <dbReference type="SAM" id="Coils"/>
    </source>
</evidence>
<dbReference type="AlphaFoldDB" id="A0A820VUA3"/>
<dbReference type="EMBL" id="CAJNYT010005494">
    <property type="protein sequence ID" value="CAF3749536.1"/>
    <property type="molecule type" value="Genomic_DNA"/>
</dbReference>
<organism evidence="4 5">
    <name type="scientific">Rotaria socialis</name>
    <dbReference type="NCBI Taxonomy" id="392032"/>
    <lineage>
        <taxon>Eukaryota</taxon>
        <taxon>Metazoa</taxon>
        <taxon>Spiralia</taxon>
        <taxon>Gnathifera</taxon>
        <taxon>Rotifera</taxon>
        <taxon>Eurotatoria</taxon>
        <taxon>Bdelloidea</taxon>
        <taxon>Philodinida</taxon>
        <taxon>Philodinidae</taxon>
        <taxon>Rotaria</taxon>
    </lineage>
</organism>
<evidence type="ECO:0000313" key="5">
    <source>
        <dbReference type="Proteomes" id="UP000663848"/>
    </source>
</evidence>
<reference evidence="4" key="1">
    <citation type="submission" date="2021-02" db="EMBL/GenBank/DDBJ databases">
        <authorList>
            <person name="Nowell W R."/>
        </authorList>
    </citation>
    <scope>NUCLEOTIDE SEQUENCE</scope>
</reference>
<accession>A0A820VUA3</accession>
<dbReference type="GO" id="GO:0005737">
    <property type="term" value="C:cytoplasm"/>
    <property type="evidence" value="ECO:0007669"/>
    <property type="project" value="TreeGrafter"/>
</dbReference>
<dbReference type="PANTHER" id="PTHR21707:SF42">
    <property type="entry name" value="FLAGELLUM-ASSOCIATED COILED-COIL DOMAIN-CONTAINING PROTEIN 1"/>
    <property type="match status" value="1"/>
</dbReference>
<comment type="caution">
    <text evidence="4">The sequence shown here is derived from an EMBL/GenBank/DDBJ whole genome shotgun (WGS) entry which is preliminary data.</text>
</comment>
<dbReference type="Proteomes" id="UP000663848">
    <property type="component" value="Unassembled WGS sequence"/>
</dbReference>
<feature type="coiled-coil region" evidence="1">
    <location>
        <begin position="164"/>
        <end position="259"/>
    </location>
</feature>
<feature type="compositionally biased region" description="Basic and acidic residues" evidence="2">
    <location>
        <begin position="365"/>
        <end position="387"/>
    </location>
</feature>
<dbReference type="EMBL" id="CAJOBR010000403">
    <property type="protein sequence ID" value="CAF4505318.1"/>
    <property type="molecule type" value="Genomic_DNA"/>
</dbReference>
<dbReference type="PANTHER" id="PTHR21707">
    <property type="entry name" value="FLAGELLUM-ASSOCIATED COILED-COIL DOMAIN-CONTAINING PROTEIN 1"/>
    <property type="match status" value="1"/>
</dbReference>
<gene>
    <name evidence="3" type="ORF">GRG538_LOCUS31312</name>
    <name evidence="4" type="ORF">QYT958_LOCUS5027</name>
</gene>
<evidence type="ECO:0000256" key="2">
    <source>
        <dbReference type="SAM" id="MobiDB-lite"/>
    </source>
</evidence>
<evidence type="ECO:0000313" key="4">
    <source>
        <dbReference type="EMBL" id="CAF4505318.1"/>
    </source>
</evidence>
<dbReference type="Proteomes" id="UP000663872">
    <property type="component" value="Unassembled WGS sequence"/>
</dbReference>
<keyword evidence="1" id="KW-0175">Coiled coil</keyword>
<protein>
    <submittedName>
        <fullName evidence="4">Uncharacterized protein</fullName>
    </submittedName>
</protein>
<proteinExistence type="predicted"/>